<evidence type="ECO:0000313" key="2">
    <source>
        <dbReference type="Proteomes" id="UP000623129"/>
    </source>
</evidence>
<dbReference type="AlphaFoldDB" id="A0A833QLK2"/>
<organism evidence="1 2">
    <name type="scientific">Carex littledalei</name>
    <dbReference type="NCBI Taxonomy" id="544730"/>
    <lineage>
        <taxon>Eukaryota</taxon>
        <taxon>Viridiplantae</taxon>
        <taxon>Streptophyta</taxon>
        <taxon>Embryophyta</taxon>
        <taxon>Tracheophyta</taxon>
        <taxon>Spermatophyta</taxon>
        <taxon>Magnoliopsida</taxon>
        <taxon>Liliopsida</taxon>
        <taxon>Poales</taxon>
        <taxon>Cyperaceae</taxon>
        <taxon>Cyperoideae</taxon>
        <taxon>Cariceae</taxon>
        <taxon>Carex</taxon>
        <taxon>Carex subgen. Euthyceras</taxon>
    </lineage>
</organism>
<gene>
    <name evidence="1" type="ORF">FCM35_KLT14109</name>
</gene>
<protein>
    <submittedName>
        <fullName evidence="1">Uncharacterized protein</fullName>
    </submittedName>
</protein>
<dbReference type="Proteomes" id="UP000623129">
    <property type="component" value="Unassembled WGS sequence"/>
</dbReference>
<evidence type="ECO:0000313" key="1">
    <source>
        <dbReference type="EMBL" id="KAF3321893.1"/>
    </source>
</evidence>
<dbReference type="EMBL" id="SWLB01000026">
    <property type="protein sequence ID" value="KAF3321893.1"/>
    <property type="molecule type" value="Genomic_DNA"/>
</dbReference>
<keyword evidence="2" id="KW-1185">Reference proteome</keyword>
<comment type="caution">
    <text evidence="1">The sequence shown here is derived from an EMBL/GenBank/DDBJ whole genome shotgun (WGS) entry which is preliminary data.</text>
</comment>
<sequence length="126" mass="14366">MLLFPPLLSVLSPTMPSLLAISSPRILNRFLLPPNSQVLYLLRCPSDESQGSSNRFGFIGGSFTSNMDFVRDRLVENDELRSRKNKHDFAHFLLTRKKTTVTVTDVAGIEKLMPRLVVCTQMWRKL</sequence>
<accession>A0A833QLK2</accession>
<proteinExistence type="predicted"/>
<name>A0A833QLK2_9POAL</name>
<reference evidence="1" key="1">
    <citation type="submission" date="2020-01" db="EMBL/GenBank/DDBJ databases">
        <title>Genome sequence of Kobresia littledalei, the first chromosome-level genome in the family Cyperaceae.</title>
        <authorList>
            <person name="Qu G."/>
        </authorList>
    </citation>
    <scope>NUCLEOTIDE SEQUENCE</scope>
    <source>
        <strain evidence="1">C.B.Clarke</strain>
        <tissue evidence="1">Leaf</tissue>
    </source>
</reference>